<organism evidence="2 3">
    <name type="scientific">Acanthaster planci</name>
    <name type="common">Crown-of-thorns starfish</name>
    <dbReference type="NCBI Taxonomy" id="133434"/>
    <lineage>
        <taxon>Eukaryota</taxon>
        <taxon>Metazoa</taxon>
        <taxon>Echinodermata</taxon>
        <taxon>Eleutherozoa</taxon>
        <taxon>Asterozoa</taxon>
        <taxon>Asteroidea</taxon>
        <taxon>Valvatacea</taxon>
        <taxon>Valvatida</taxon>
        <taxon>Acanthasteridae</taxon>
        <taxon>Acanthaster</taxon>
    </lineage>
</organism>
<keyword evidence="2" id="KW-1185">Reference proteome</keyword>
<evidence type="ECO:0000256" key="1">
    <source>
        <dbReference type="SAM" id="MobiDB-lite"/>
    </source>
</evidence>
<protein>
    <submittedName>
        <fullName evidence="3">Uncharacterized protein LOC110987822</fullName>
    </submittedName>
</protein>
<gene>
    <name evidence="3" type="primary">LOC110987822</name>
</gene>
<name>A0A8B7ZNI3_ACAPL</name>
<sequence length="174" mass="19731">MARRLRDNAYALCVLSGASPKKRKDILKHADKEVVTCLCECALNVLKARVPLTPSQKKKLSRHKTHLRALTDKMSSYAKRKQLLVQKGGFLDICSKNKLQSLEQVMKDILARTDLPDDAKLSLYQQTLQQYLRYDHARESKPMSVTMSTPAEGFGRGLGTKSHRAARRTETPRH</sequence>
<reference evidence="3" key="1">
    <citation type="submission" date="2025-08" db="UniProtKB">
        <authorList>
            <consortium name="RefSeq"/>
        </authorList>
    </citation>
    <scope>IDENTIFICATION</scope>
</reference>
<evidence type="ECO:0000313" key="2">
    <source>
        <dbReference type="Proteomes" id="UP000694845"/>
    </source>
</evidence>
<dbReference type="OrthoDB" id="10068277at2759"/>
<dbReference type="KEGG" id="aplc:110987822"/>
<dbReference type="GeneID" id="110987822"/>
<accession>A0A8B7ZNI3</accession>
<dbReference type="AlphaFoldDB" id="A0A8B7ZNI3"/>
<dbReference type="RefSeq" id="XP_022106617.1">
    <property type="nucleotide sequence ID" value="XM_022250925.1"/>
</dbReference>
<proteinExistence type="predicted"/>
<dbReference type="Proteomes" id="UP000694845">
    <property type="component" value="Unplaced"/>
</dbReference>
<feature type="region of interest" description="Disordered" evidence="1">
    <location>
        <begin position="141"/>
        <end position="174"/>
    </location>
</feature>
<evidence type="ECO:0000313" key="3">
    <source>
        <dbReference type="RefSeq" id="XP_022106617.1"/>
    </source>
</evidence>